<reference evidence="1" key="1">
    <citation type="submission" date="2018-05" db="EMBL/GenBank/DDBJ databases">
        <authorList>
            <person name="Lanie J.A."/>
            <person name="Ng W.-L."/>
            <person name="Kazmierczak K.M."/>
            <person name="Andrzejewski T.M."/>
            <person name="Davidsen T.M."/>
            <person name="Wayne K.J."/>
            <person name="Tettelin H."/>
            <person name="Glass J.I."/>
            <person name="Rusch D."/>
            <person name="Podicherti R."/>
            <person name="Tsui H.-C.T."/>
            <person name="Winkler M.E."/>
        </authorList>
    </citation>
    <scope>NUCLEOTIDE SEQUENCE</scope>
</reference>
<dbReference type="AlphaFoldDB" id="A0A381YCR9"/>
<dbReference type="Pfam" id="PF07661">
    <property type="entry name" value="MORN_2"/>
    <property type="match status" value="5"/>
</dbReference>
<name>A0A381YCR9_9ZZZZ</name>
<organism evidence="1">
    <name type="scientific">marine metagenome</name>
    <dbReference type="NCBI Taxonomy" id="408172"/>
    <lineage>
        <taxon>unclassified sequences</taxon>
        <taxon>metagenomes</taxon>
        <taxon>ecological metagenomes</taxon>
    </lineage>
</organism>
<dbReference type="EMBL" id="UINC01017940">
    <property type="protein sequence ID" value="SVA74906.1"/>
    <property type="molecule type" value="Genomic_DNA"/>
</dbReference>
<dbReference type="Gene3D" id="2.20.110.10">
    <property type="entry name" value="Histone H3 K4-specific methyltransferase SET7/9 N-terminal domain"/>
    <property type="match status" value="2"/>
</dbReference>
<proteinExistence type="predicted"/>
<evidence type="ECO:0000313" key="1">
    <source>
        <dbReference type="EMBL" id="SVA74906.1"/>
    </source>
</evidence>
<protein>
    <recommendedName>
        <fullName evidence="2">Toxin-antitoxin system YwqK family antitoxin</fullName>
    </recommendedName>
</protein>
<evidence type="ECO:0008006" key="2">
    <source>
        <dbReference type="Google" id="ProtNLM"/>
    </source>
</evidence>
<gene>
    <name evidence="1" type="ORF">METZ01_LOCUS127760</name>
</gene>
<sequence>MIKYISLILFIGLSWGQKEYNIDHIEKQGVVYKQKVSDEIVNGNIFQISGEMKLPLGMMKDGKKTGKWMVWYNDGTKKQEGTFNDDGRRDGLWTYWDKSNGKEYKGKVEVSFEDGGVIGAMIYDGGGFEWYPNNEIKSYNSYKNGTLDGLITRWYDNGQKETEYTLKNRNYDGLFTRWRVNGGKEREGTFKDGKKDGKWTEWYDNGQKMYEGTYKGLDKWGDPQLDGVYTGWYDNGQKRSYGTYKVGNKDSKWTYWYKNGQKMDEETFKDGHLISEKKWNKDGSVKE</sequence>
<dbReference type="InterPro" id="IPR011652">
    <property type="entry name" value="MORN_2"/>
</dbReference>
<dbReference type="Gene3D" id="3.90.930.1">
    <property type="match status" value="1"/>
</dbReference>
<accession>A0A381YCR9</accession>
<dbReference type="SUPFAM" id="SSF82185">
    <property type="entry name" value="Histone H3 K4-specific methyltransferase SET7/9 N-terminal domain"/>
    <property type="match status" value="3"/>
</dbReference>